<protein>
    <submittedName>
        <fullName evidence="1">Uncharacterized protein</fullName>
    </submittedName>
</protein>
<dbReference type="Pfam" id="PF23840">
    <property type="entry name" value="Phage_tail_terminator"/>
    <property type="match status" value="1"/>
</dbReference>
<gene>
    <name evidence="1" type="ORF">SCLO_1017260</name>
</gene>
<evidence type="ECO:0000313" key="1">
    <source>
        <dbReference type="EMBL" id="BAV64766.1"/>
    </source>
</evidence>
<name>A0A1E1F2N6_9SPHN</name>
<dbReference type="KEGG" id="sclo:SCLO_1017260"/>
<reference evidence="1 2" key="1">
    <citation type="submission" date="2016-10" db="EMBL/GenBank/DDBJ databases">
        <title>Complete Genome Sequence of the Nonylphenol-Degrading Bacterium Sphingobium cloacae JCM 10874T.</title>
        <authorList>
            <person name="Ootsuka M."/>
            <person name="Nishizawa T."/>
            <person name="Ohta H."/>
        </authorList>
    </citation>
    <scope>NUCLEOTIDE SEQUENCE [LARGE SCALE GENOMIC DNA]</scope>
    <source>
        <strain evidence="1 2">JCM 10874</strain>
    </source>
</reference>
<dbReference type="Proteomes" id="UP000218272">
    <property type="component" value="Chromosome SCLO_1"/>
</dbReference>
<accession>A0A1E1F2N6</accession>
<dbReference type="AlphaFoldDB" id="A0A1E1F2N6"/>
<evidence type="ECO:0000313" key="2">
    <source>
        <dbReference type="Proteomes" id="UP000218272"/>
    </source>
</evidence>
<dbReference type="EMBL" id="AP017655">
    <property type="protein sequence ID" value="BAV64766.1"/>
    <property type="molecule type" value="Genomic_DNA"/>
</dbReference>
<proteinExistence type="predicted"/>
<dbReference type="InterPro" id="IPR056912">
    <property type="entry name" value="Phage_JBD30_tail_term-like"/>
</dbReference>
<keyword evidence="2" id="KW-1185">Reference proteome</keyword>
<organism evidence="1 2">
    <name type="scientific">Sphingobium cloacae</name>
    <dbReference type="NCBI Taxonomy" id="120107"/>
    <lineage>
        <taxon>Bacteria</taxon>
        <taxon>Pseudomonadati</taxon>
        <taxon>Pseudomonadota</taxon>
        <taxon>Alphaproteobacteria</taxon>
        <taxon>Sphingomonadales</taxon>
        <taxon>Sphingomonadaceae</taxon>
        <taxon>Sphingobium</taxon>
    </lineage>
</organism>
<dbReference type="RefSeq" id="WP_066517729.1">
    <property type="nucleotide sequence ID" value="NZ_AP017655.1"/>
</dbReference>
<sequence>MFGAVKERLEDIAALGGRIEPAASLSELMRRNQAPQVTPAAFILPLGLRGGRGEVATGIVRQPITEALGVVLFLRSAGDAKGGKSADALTPIRNEVIRRIVGWAPPSDWLADDTVGVFTLSRGEMVSLSAGLLIYQLDFAVDDQLRI</sequence>
<dbReference type="OrthoDB" id="7742971at2"/>